<dbReference type="InterPro" id="IPR022628">
    <property type="entry name" value="S-AdoMet_synt_N"/>
</dbReference>
<evidence type="ECO:0000256" key="10">
    <source>
        <dbReference type="ARBA" id="ARBA00022840"/>
    </source>
</evidence>
<comment type="subcellular location">
    <subcellularLocation>
        <location evidence="14">Cytoplasm</location>
    </subcellularLocation>
</comment>
<keyword evidence="12 14" id="KW-0630">Potassium</keyword>
<dbReference type="Pfam" id="PF00438">
    <property type="entry name" value="S-AdoMet_synt_N"/>
    <property type="match status" value="1"/>
</dbReference>
<comment type="similarity">
    <text evidence="4 15">Belongs to the AdoMet synthase family.</text>
</comment>
<evidence type="ECO:0000256" key="2">
    <source>
        <dbReference type="ARBA" id="ARBA00001958"/>
    </source>
</evidence>
<dbReference type="UniPathway" id="UPA00315">
    <property type="reaction ID" value="UER00080"/>
</dbReference>
<evidence type="ECO:0000256" key="3">
    <source>
        <dbReference type="ARBA" id="ARBA00005224"/>
    </source>
</evidence>
<keyword evidence="6" id="KW-0554">One-carbon metabolism</keyword>
<feature type="domain" description="S-adenosylmethionine synthetase N-terminal" evidence="16">
    <location>
        <begin position="4"/>
        <end position="99"/>
    </location>
</feature>
<comment type="cofactor">
    <cofactor evidence="1">
        <name>Mg(2+)</name>
        <dbReference type="ChEBI" id="CHEBI:18420"/>
    </cofactor>
</comment>
<dbReference type="GO" id="GO:0005737">
    <property type="term" value="C:cytoplasm"/>
    <property type="evidence" value="ECO:0007669"/>
    <property type="project" value="UniProtKB-SubCell"/>
</dbReference>
<evidence type="ECO:0000256" key="12">
    <source>
        <dbReference type="ARBA" id="ARBA00022958"/>
    </source>
</evidence>
<evidence type="ECO:0000313" key="20">
    <source>
        <dbReference type="Proteomes" id="UP000034617"/>
    </source>
</evidence>
<dbReference type="PIRSF" id="PIRSF000497">
    <property type="entry name" value="MAT"/>
    <property type="match status" value="1"/>
</dbReference>
<dbReference type="GO" id="GO:0006556">
    <property type="term" value="P:S-adenosylmethionine biosynthetic process"/>
    <property type="evidence" value="ECO:0007669"/>
    <property type="project" value="UniProtKB-UniRule"/>
</dbReference>
<dbReference type="NCBIfam" id="TIGR01034">
    <property type="entry name" value="metK"/>
    <property type="match status" value="1"/>
</dbReference>
<dbReference type="InterPro" id="IPR022629">
    <property type="entry name" value="S-AdoMet_synt_central"/>
</dbReference>
<keyword evidence="10" id="KW-0067">ATP-binding</keyword>
<comment type="caution">
    <text evidence="19">The sequence shown here is derived from an EMBL/GenBank/DDBJ whole genome shotgun (WGS) entry which is preliminary data.</text>
</comment>
<feature type="domain" description="S-adenosylmethionine synthetase central" evidence="17">
    <location>
        <begin position="108"/>
        <end position="207"/>
    </location>
</feature>
<comment type="cofactor">
    <cofactor evidence="2">
        <name>K(+)</name>
        <dbReference type="ChEBI" id="CHEBI:29103"/>
    </cofactor>
</comment>
<evidence type="ECO:0000256" key="6">
    <source>
        <dbReference type="ARBA" id="ARBA00022563"/>
    </source>
</evidence>
<evidence type="ECO:0000256" key="15">
    <source>
        <dbReference type="RuleBase" id="RU004462"/>
    </source>
</evidence>
<keyword evidence="9" id="KW-0547">Nucleotide-binding</keyword>
<evidence type="ECO:0000256" key="11">
    <source>
        <dbReference type="ARBA" id="ARBA00022842"/>
    </source>
</evidence>
<dbReference type="Pfam" id="PF02772">
    <property type="entry name" value="S-AdoMet_synt_M"/>
    <property type="match status" value="1"/>
</dbReference>
<evidence type="ECO:0000256" key="7">
    <source>
        <dbReference type="ARBA" id="ARBA00022679"/>
    </source>
</evidence>
<keyword evidence="11 14" id="KW-0460">Magnesium</keyword>
<dbReference type="Gene3D" id="3.30.300.10">
    <property type="match status" value="3"/>
</dbReference>
<evidence type="ECO:0000259" key="16">
    <source>
        <dbReference type="Pfam" id="PF00438"/>
    </source>
</evidence>
<evidence type="ECO:0000259" key="17">
    <source>
        <dbReference type="Pfam" id="PF02772"/>
    </source>
</evidence>
<sequence>MISYFTSESVASGHPDKICDQISDAIVDAALSVDPFSRVAVETLVTTNRIVMAGEVTCKKKLPYEKITRNTVKSLGYTKDAYNFTYKSPVSLYIHEQSPDIAAGVNDGGAGDQGMMFGFACTETPELMPMPIMLAHRLSERMDMVREKKILPFLRPDGKSEVKVTYENGKPIHVDRVVLAVPHNPKISNEELKKQLIKNVITPVLHVYGFKTPPGESIVINGSKGRWTIGGPASDTGVTGRKIIVDTYGAFARHGGGCFSGKDPTKVDRSAAYAARYIAKNIVAVQLADRIEVRLAYVIGHKEPIAKAIETFNTERKSLKIIEEYAWKLLDLSVTGILEGLNLRRPIYLETARYGHFGRNGFPWEKVVV</sequence>
<protein>
    <recommendedName>
        <fullName evidence="5 13">Methionine adenosyltransferase</fullName>
        <ecNumber evidence="5 13">2.5.1.6</ecNumber>
    </recommendedName>
</protein>
<comment type="subunit">
    <text evidence="14">Homotetramer.</text>
</comment>
<organism evidence="19 20">
    <name type="scientific">Candidatus Gottesmanbacteria bacterium GW2011_GWB1_44_11c</name>
    <dbReference type="NCBI Taxonomy" id="1618447"/>
    <lineage>
        <taxon>Bacteria</taxon>
        <taxon>Candidatus Gottesmaniibacteriota</taxon>
    </lineage>
</organism>
<dbReference type="GO" id="GO:0046872">
    <property type="term" value="F:metal ion binding"/>
    <property type="evidence" value="ECO:0007669"/>
    <property type="project" value="UniProtKB-KW"/>
</dbReference>
<evidence type="ECO:0000256" key="1">
    <source>
        <dbReference type="ARBA" id="ARBA00001946"/>
    </source>
</evidence>
<evidence type="ECO:0000256" key="9">
    <source>
        <dbReference type="ARBA" id="ARBA00022741"/>
    </source>
</evidence>
<evidence type="ECO:0000313" key="19">
    <source>
        <dbReference type="EMBL" id="KKT38476.1"/>
    </source>
</evidence>
<dbReference type="InterPro" id="IPR022630">
    <property type="entry name" value="S-AdoMet_synt_C"/>
</dbReference>
<dbReference type="Pfam" id="PF02773">
    <property type="entry name" value="S-AdoMet_synt_C"/>
    <property type="match status" value="1"/>
</dbReference>
<dbReference type="PATRIC" id="fig|1618447.3.peg.409"/>
<dbReference type="PROSITE" id="PS00376">
    <property type="entry name" value="ADOMET_SYNTHASE_1"/>
    <property type="match status" value="1"/>
</dbReference>
<evidence type="ECO:0000256" key="5">
    <source>
        <dbReference type="ARBA" id="ARBA00012828"/>
    </source>
</evidence>
<gene>
    <name evidence="19" type="ORF">UW22_C0010G0012</name>
</gene>
<dbReference type="InterPro" id="IPR022631">
    <property type="entry name" value="ADOMET_SYNTHASE_CS"/>
</dbReference>
<comment type="pathway">
    <text evidence="3">Amino-acid biosynthesis; S-adenosyl-L-methionine biosynthesis; S-adenosyl-L-methionine from L-methionine: step 1/1.</text>
</comment>
<accession>A0A0G1GTQ1</accession>
<evidence type="ECO:0000256" key="8">
    <source>
        <dbReference type="ARBA" id="ARBA00022723"/>
    </source>
</evidence>
<keyword evidence="8 14" id="KW-0479">Metal-binding</keyword>
<dbReference type="Proteomes" id="UP000034617">
    <property type="component" value="Unassembled WGS sequence"/>
</dbReference>
<dbReference type="GO" id="GO:0004478">
    <property type="term" value="F:methionine adenosyltransferase activity"/>
    <property type="evidence" value="ECO:0007669"/>
    <property type="project" value="UniProtKB-UniRule"/>
</dbReference>
<evidence type="ECO:0000256" key="4">
    <source>
        <dbReference type="ARBA" id="ARBA00009685"/>
    </source>
</evidence>
<keyword evidence="7" id="KW-0808">Transferase</keyword>
<feature type="domain" description="S-adenosylmethionine synthetase C-terminal" evidence="18">
    <location>
        <begin position="229"/>
        <end position="366"/>
    </location>
</feature>
<dbReference type="CDD" id="cd18079">
    <property type="entry name" value="S-AdoMet_synt"/>
    <property type="match status" value="1"/>
</dbReference>
<dbReference type="InterPro" id="IPR002133">
    <property type="entry name" value="S-AdoMet_synthetase"/>
</dbReference>
<evidence type="ECO:0000259" key="18">
    <source>
        <dbReference type="Pfam" id="PF02773"/>
    </source>
</evidence>
<dbReference type="EMBL" id="LCHM01000010">
    <property type="protein sequence ID" value="KKT38476.1"/>
    <property type="molecule type" value="Genomic_DNA"/>
</dbReference>
<dbReference type="SUPFAM" id="SSF55973">
    <property type="entry name" value="S-adenosylmethionine synthetase"/>
    <property type="match status" value="3"/>
</dbReference>
<dbReference type="GO" id="GO:0006730">
    <property type="term" value="P:one-carbon metabolic process"/>
    <property type="evidence" value="ECO:0007669"/>
    <property type="project" value="UniProtKB-KW"/>
</dbReference>
<dbReference type="PROSITE" id="PS00377">
    <property type="entry name" value="ADOMET_SYNTHASE_2"/>
    <property type="match status" value="1"/>
</dbReference>
<evidence type="ECO:0000256" key="14">
    <source>
        <dbReference type="RuleBase" id="RU000542"/>
    </source>
</evidence>
<dbReference type="PANTHER" id="PTHR11964">
    <property type="entry name" value="S-ADENOSYLMETHIONINE SYNTHETASE"/>
    <property type="match status" value="1"/>
</dbReference>
<evidence type="ECO:0000256" key="13">
    <source>
        <dbReference type="NCBIfam" id="TIGR01034"/>
    </source>
</evidence>
<dbReference type="AlphaFoldDB" id="A0A0G1GTQ1"/>
<dbReference type="GO" id="GO:0005524">
    <property type="term" value="F:ATP binding"/>
    <property type="evidence" value="ECO:0007669"/>
    <property type="project" value="UniProtKB-KW"/>
</dbReference>
<dbReference type="InterPro" id="IPR022636">
    <property type="entry name" value="S-AdoMet_synthetase_sfam"/>
</dbReference>
<reference evidence="19 20" key="1">
    <citation type="journal article" date="2015" name="Nature">
        <title>rRNA introns, odd ribosomes, and small enigmatic genomes across a large radiation of phyla.</title>
        <authorList>
            <person name="Brown C.T."/>
            <person name="Hug L.A."/>
            <person name="Thomas B.C."/>
            <person name="Sharon I."/>
            <person name="Castelle C.J."/>
            <person name="Singh A."/>
            <person name="Wilkins M.J."/>
            <person name="Williams K.H."/>
            <person name="Banfield J.F."/>
        </authorList>
    </citation>
    <scope>NUCLEOTIDE SEQUENCE [LARGE SCALE GENOMIC DNA]</scope>
</reference>
<name>A0A0G1GTQ1_9BACT</name>
<dbReference type="EC" id="2.5.1.6" evidence="5 13"/>
<proteinExistence type="inferred from homology"/>